<dbReference type="GO" id="GO:0005829">
    <property type="term" value="C:cytosol"/>
    <property type="evidence" value="ECO:0007669"/>
    <property type="project" value="TreeGrafter"/>
</dbReference>
<evidence type="ECO:0000259" key="6">
    <source>
        <dbReference type="PROSITE" id="PS51192"/>
    </source>
</evidence>
<feature type="domain" description="Helicase ATP-binding" evidence="6">
    <location>
        <begin position="118"/>
        <end position="324"/>
    </location>
</feature>
<dbReference type="InterPro" id="IPR050079">
    <property type="entry name" value="DEAD_box_RNA_helicase"/>
</dbReference>
<evidence type="ECO:0000256" key="5">
    <source>
        <dbReference type="SAM" id="MobiDB-lite"/>
    </source>
</evidence>
<dbReference type="Pfam" id="PF00270">
    <property type="entry name" value="DEAD"/>
    <property type="match status" value="1"/>
</dbReference>
<dbReference type="PANTHER" id="PTHR47959:SF1">
    <property type="entry name" value="ATP-DEPENDENT RNA HELICASE DBPA"/>
    <property type="match status" value="1"/>
</dbReference>
<feature type="domain" description="Helicase C-terminal" evidence="7">
    <location>
        <begin position="494"/>
        <end position="666"/>
    </location>
</feature>
<dbReference type="Pfam" id="PF00271">
    <property type="entry name" value="Helicase_C"/>
    <property type="match status" value="1"/>
</dbReference>
<evidence type="ECO:0000313" key="8">
    <source>
        <dbReference type="EMBL" id="KOO28249.1"/>
    </source>
</evidence>
<dbReference type="GO" id="GO:0003676">
    <property type="term" value="F:nucleic acid binding"/>
    <property type="evidence" value="ECO:0007669"/>
    <property type="project" value="InterPro"/>
</dbReference>
<feature type="region of interest" description="Disordered" evidence="5">
    <location>
        <begin position="381"/>
        <end position="411"/>
    </location>
</feature>
<comment type="caution">
    <text evidence="8">The sequence shown here is derived from an EMBL/GenBank/DDBJ whole genome shotgun (WGS) entry which is preliminary data.</text>
</comment>
<gene>
    <name evidence="8" type="ORF">Ctob_004337</name>
</gene>
<keyword evidence="1" id="KW-0547">Nucleotide-binding</keyword>
<dbReference type="Gene3D" id="3.40.50.300">
    <property type="entry name" value="P-loop containing nucleotide triphosphate hydrolases"/>
    <property type="match status" value="2"/>
</dbReference>
<dbReference type="GO" id="GO:0003724">
    <property type="term" value="F:RNA helicase activity"/>
    <property type="evidence" value="ECO:0007669"/>
    <property type="project" value="TreeGrafter"/>
</dbReference>
<dbReference type="GO" id="GO:0016787">
    <property type="term" value="F:hydrolase activity"/>
    <property type="evidence" value="ECO:0007669"/>
    <property type="project" value="UniProtKB-KW"/>
</dbReference>
<keyword evidence="9" id="KW-1185">Reference proteome</keyword>
<feature type="region of interest" description="Disordered" evidence="5">
    <location>
        <begin position="533"/>
        <end position="556"/>
    </location>
</feature>
<dbReference type="InterPro" id="IPR011545">
    <property type="entry name" value="DEAD/DEAH_box_helicase_dom"/>
</dbReference>
<feature type="region of interest" description="Disordered" evidence="5">
    <location>
        <begin position="643"/>
        <end position="667"/>
    </location>
</feature>
<feature type="compositionally biased region" description="Low complexity" evidence="5">
    <location>
        <begin position="474"/>
        <end position="501"/>
    </location>
</feature>
<dbReference type="PROSITE" id="PS51194">
    <property type="entry name" value="HELICASE_CTER"/>
    <property type="match status" value="1"/>
</dbReference>
<dbReference type="AlphaFoldDB" id="A0A0M0JNT1"/>
<evidence type="ECO:0000256" key="4">
    <source>
        <dbReference type="ARBA" id="ARBA00022840"/>
    </source>
</evidence>
<dbReference type="InterPro" id="IPR001650">
    <property type="entry name" value="Helicase_C-like"/>
</dbReference>
<keyword evidence="4" id="KW-0067">ATP-binding</keyword>
<evidence type="ECO:0000256" key="3">
    <source>
        <dbReference type="ARBA" id="ARBA00022806"/>
    </source>
</evidence>
<dbReference type="InterPro" id="IPR027417">
    <property type="entry name" value="P-loop_NTPase"/>
</dbReference>
<protein>
    <submittedName>
        <fullName evidence="8">ATP-dependent RNA helicase</fullName>
    </submittedName>
</protein>
<organism evidence="8 9">
    <name type="scientific">Chrysochromulina tobinii</name>
    <dbReference type="NCBI Taxonomy" id="1460289"/>
    <lineage>
        <taxon>Eukaryota</taxon>
        <taxon>Haptista</taxon>
        <taxon>Haptophyta</taxon>
        <taxon>Prymnesiophyceae</taxon>
        <taxon>Prymnesiales</taxon>
        <taxon>Chrysochromulinaceae</taxon>
        <taxon>Chrysochromulina</taxon>
    </lineage>
</organism>
<keyword evidence="2" id="KW-0378">Hydrolase</keyword>
<dbReference type="OrthoDB" id="10256233at2759"/>
<feature type="region of interest" description="Disordered" evidence="5">
    <location>
        <begin position="471"/>
        <end position="515"/>
    </location>
</feature>
<proteinExistence type="predicted"/>
<sequence>MRLIQTVLAVRADTPHMVVGIDSKGFNLRVLRHLSSARRSRTPSATDDKQPTPILVQYVAPSAWAFADAPQRAARLAETVLQDSERHRAYAHSRLAIACCGTVNVELARARVPQEAALARAFAGESLLLHAETGSGKSLAFLLPTLARLGLAGLVDVPAELTQAKVLIITPTRELGVQLANEAALVLPAAGAVQIVAIGATPPAAALLGASVITCTAPELLALLRSEGEGVAGVVDAVLSQVRVLIMDELDMLLPVSSTYGINAAKRKKTENKKGSEVSPAEELVRLVLEASSAADLQVLAASATVSRPTRLKLARVLRRDPLGRWYDAPPEMVRSTELEQLDLSTVPRAVVIPREISHYYVRLDASVKLRRILPKAAARPVSKRRQTLKQKRTAKLAAQKATRGQPAEGDIHPLFTSLEAAHSALDPSSALVFLCRSSGLTVRRAARELRELGLPALALHEAIGLEHSTDELGSWGTAEGAEGAESATSRTRATRSTAESVTSGTLATRTTAEVDTSSALLSRHRAISSAFSSRVSPGADGTGAAAASSTVPSALVERRDERTPLLITFEDMARGLHFEAVETVFILGMPDSPATYLHLAGRTGRQGRKGSVVTVCPGAAFEQLLSWSQRLGGIRFEELAADEAADEAADDEAADDEAAEEEDSSP</sequence>
<dbReference type="SMART" id="SM00487">
    <property type="entry name" value="DEXDc"/>
    <property type="match status" value="1"/>
</dbReference>
<dbReference type="SMART" id="SM00490">
    <property type="entry name" value="HELICc"/>
    <property type="match status" value="1"/>
</dbReference>
<dbReference type="InterPro" id="IPR014001">
    <property type="entry name" value="Helicase_ATP-bd"/>
</dbReference>
<feature type="compositionally biased region" description="Basic residues" evidence="5">
    <location>
        <begin position="382"/>
        <end position="395"/>
    </location>
</feature>
<evidence type="ECO:0000313" key="9">
    <source>
        <dbReference type="Proteomes" id="UP000037460"/>
    </source>
</evidence>
<dbReference type="PROSITE" id="PS51192">
    <property type="entry name" value="HELICASE_ATP_BIND_1"/>
    <property type="match status" value="1"/>
</dbReference>
<dbReference type="PANTHER" id="PTHR47959">
    <property type="entry name" value="ATP-DEPENDENT RNA HELICASE RHLE-RELATED"/>
    <property type="match status" value="1"/>
</dbReference>
<dbReference type="GO" id="GO:0005524">
    <property type="term" value="F:ATP binding"/>
    <property type="evidence" value="ECO:0007669"/>
    <property type="project" value="UniProtKB-KW"/>
</dbReference>
<name>A0A0M0JNT1_9EUKA</name>
<accession>A0A0M0JNT1</accession>
<evidence type="ECO:0000256" key="1">
    <source>
        <dbReference type="ARBA" id="ARBA00022741"/>
    </source>
</evidence>
<reference evidence="9" key="1">
    <citation type="journal article" date="2015" name="PLoS Genet.">
        <title>Genome Sequence and Transcriptome Analyses of Chrysochromulina tobin: Metabolic Tools for Enhanced Algal Fitness in the Prominent Order Prymnesiales (Haptophyceae).</title>
        <authorList>
            <person name="Hovde B.T."/>
            <person name="Deodato C.R."/>
            <person name="Hunsperger H.M."/>
            <person name="Ryken S.A."/>
            <person name="Yost W."/>
            <person name="Jha R.K."/>
            <person name="Patterson J."/>
            <person name="Monnat R.J. Jr."/>
            <person name="Barlow S.B."/>
            <person name="Starkenburg S.R."/>
            <person name="Cattolico R.A."/>
        </authorList>
    </citation>
    <scope>NUCLEOTIDE SEQUENCE</scope>
    <source>
        <strain evidence="9">CCMP291</strain>
    </source>
</reference>
<evidence type="ECO:0000259" key="7">
    <source>
        <dbReference type="PROSITE" id="PS51194"/>
    </source>
</evidence>
<dbReference type="EMBL" id="JWZX01002597">
    <property type="protein sequence ID" value="KOO28249.1"/>
    <property type="molecule type" value="Genomic_DNA"/>
</dbReference>
<feature type="compositionally biased region" description="Low complexity" evidence="5">
    <location>
        <begin position="537"/>
        <end position="555"/>
    </location>
</feature>
<evidence type="ECO:0000256" key="2">
    <source>
        <dbReference type="ARBA" id="ARBA00022801"/>
    </source>
</evidence>
<dbReference type="SUPFAM" id="SSF52540">
    <property type="entry name" value="P-loop containing nucleoside triphosphate hydrolases"/>
    <property type="match status" value="1"/>
</dbReference>
<feature type="compositionally biased region" description="Polar residues" evidence="5">
    <location>
        <begin position="502"/>
        <end position="515"/>
    </location>
</feature>
<keyword evidence="3 8" id="KW-0347">Helicase</keyword>
<dbReference type="Proteomes" id="UP000037460">
    <property type="component" value="Unassembled WGS sequence"/>
</dbReference>